<feature type="compositionally biased region" description="Low complexity" evidence="2">
    <location>
        <begin position="156"/>
        <end position="171"/>
    </location>
</feature>
<proteinExistence type="inferred from homology"/>
<protein>
    <submittedName>
        <fullName evidence="3">SDR family oxidoreductase</fullName>
    </submittedName>
</protein>
<evidence type="ECO:0000313" key="4">
    <source>
        <dbReference type="Proteomes" id="UP001550603"/>
    </source>
</evidence>
<reference evidence="3 4" key="1">
    <citation type="submission" date="2024-06" db="EMBL/GenBank/DDBJ databases">
        <title>The Natural Products Discovery Center: Release of the First 8490 Sequenced Strains for Exploring Actinobacteria Biosynthetic Diversity.</title>
        <authorList>
            <person name="Kalkreuter E."/>
            <person name="Kautsar S.A."/>
            <person name="Yang D."/>
            <person name="Bader C.D."/>
            <person name="Teijaro C.N."/>
            <person name="Fluegel L."/>
            <person name="Davis C.M."/>
            <person name="Simpson J.R."/>
            <person name="Lauterbach L."/>
            <person name="Steele A.D."/>
            <person name="Gui C."/>
            <person name="Meng S."/>
            <person name="Li G."/>
            <person name="Viehrig K."/>
            <person name="Ye F."/>
            <person name="Su P."/>
            <person name="Kiefer A.F."/>
            <person name="Nichols A."/>
            <person name="Cepeda A.J."/>
            <person name="Yan W."/>
            <person name="Fan B."/>
            <person name="Jiang Y."/>
            <person name="Adhikari A."/>
            <person name="Zheng C.-J."/>
            <person name="Schuster L."/>
            <person name="Cowan T.M."/>
            <person name="Smanski M.J."/>
            <person name="Chevrette M.G."/>
            <person name="De Carvalho L.P.S."/>
            <person name="Shen B."/>
        </authorList>
    </citation>
    <scope>NUCLEOTIDE SEQUENCE [LARGE SCALE GENOMIC DNA]</scope>
    <source>
        <strain evidence="3 4">NPDC019583</strain>
    </source>
</reference>
<accession>A0ABV2XP23</accession>
<dbReference type="EMBL" id="JBEYBN010000004">
    <property type="protein sequence ID" value="MEU2265757.1"/>
    <property type="molecule type" value="Genomic_DNA"/>
</dbReference>
<dbReference type="SUPFAM" id="SSF51735">
    <property type="entry name" value="NAD(P)-binding Rossmann-fold domains"/>
    <property type="match status" value="1"/>
</dbReference>
<dbReference type="Proteomes" id="UP001550603">
    <property type="component" value="Unassembled WGS sequence"/>
</dbReference>
<dbReference type="PRINTS" id="PR00081">
    <property type="entry name" value="GDHRDH"/>
</dbReference>
<comment type="similarity">
    <text evidence="1">Belongs to the short-chain dehydrogenases/reductases (SDR) family.</text>
</comment>
<name>A0ABV2XP23_9ACTN</name>
<evidence type="ECO:0000256" key="2">
    <source>
        <dbReference type="SAM" id="MobiDB-lite"/>
    </source>
</evidence>
<dbReference type="Pfam" id="PF13561">
    <property type="entry name" value="adh_short_C2"/>
    <property type="match status" value="1"/>
</dbReference>
<evidence type="ECO:0000256" key="1">
    <source>
        <dbReference type="ARBA" id="ARBA00006484"/>
    </source>
</evidence>
<feature type="region of interest" description="Disordered" evidence="2">
    <location>
        <begin position="154"/>
        <end position="226"/>
    </location>
</feature>
<organism evidence="3 4">
    <name type="scientific">Streptomyces olindensis</name>
    <dbReference type="NCBI Taxonomy" id="358823"/>
    <lineage>
        <taxon>Bacteria</taxon>
        <taxon>Bacillati</taxon>
        <taxon>Actinomycetota</taxon>
        <taxon>Actinomycetes</taxon>
        <taxon>Kitasatosporales</taxon>
        <taxon>Streptomycetaceae</taxon>
        <taxon>Streptomyces</taxon>
    </lineage>
</organism>
<feature type="compositionally biased region" description="Basic residues" evidence="2">
    <location>
        <begin position="182"/>
        <end position="207"/>
    </location>
</feature>
<keyword evidence="4" id="KW-1185">Reference proteome</keyword>
<dbReference type="PANTHER" id="PTHR42760">
    <property type="entry name" value="SHORT-CHAIN DEHYDROGENASES/REDUCTASES FAMILY MEMBER"/>
    <property type="match status" value="1"/>
</dbReference>
<dbReference type="Gene3D" id="3.40.50.720">
    <property type="entry name" value="NAD(P)-binding Rossmann-like Domain"/>
    <property type="match status" value="2"/>
</dbReference>
<dbReference type="InterPro" id="IPR036291">
    <property type="entry name" value="NAD(P)-bd_dom_sf"/>
</dbReference>
<sequence>MALISGTARGQGRAAAPRFAAEGAIVGGGDLRHESELKAQRLVAQAGGTALAPGPLDATDEDSVRFGAADTQPYEDFGCTMRAELDSVWLPAHVARPHRVRSRTSIVTVGSPASLTGSLTNQRTACPHGVQGPVIAMTWQLAAEGAPYGIRANCVSPGRSTPRPRAATPPADDQSHVDHRPPHLPRPRRAPRGGRQRGRLPRLRRGGHITGANLVVDDGRSSVLPS</sequence>
<gene>
    <name evidence="3" type="ORF">ABZ568_04800</name>
</gene>
<evidence type="ECO:0000313" key="3">
    <source>
        <dbReference type="EMBL" id="MEU2265757.1"/>
    </source>
</evidence>
<dbReference type="InterPro" id="IPR002347">
    <property type="entry name" value="SDR_fam"/>
</dbReference>
<comment type="caution">
    <text evidence="3">The sequence shown here is derived from an EMBL/GenBank/DDBJ whole genome shotgun (WGS) entry which is preliminary data.</text>
</comment>
<dbReference type="RefSeq" id="WP_359785504.1">
    <property type="nucleotide sequence ID" value="NZ_JBEYBN010000004.1"/>
</dbReference>